<proteinExistence type="inferred from homology"/>
<feature type="compositionally biased region" description="Low complexity" evidence="6">
    <location>
        <begin position="299"/>
        <end position="311"/>
    </location>
</feature>
<evidence type="ECO:0000259" key="8">
    <source>
        <dbReference type="Pfam" id="PF04085"/>
    </source>
</evidence>
<name>A0ABT1QTY7_9GAMM</name>
<feature type="region of interest" description="Disordered" evidence="6">
    <location>
        <begin position="343"/>
        <end position="430"/>
    </location>
</feature>
<feature type="domain" description="Rod shape-determining protein MreC beta-barrel core" evidence="8">
    <location>
        <begin position="135"/>
        <end position="276"/>
    </location>
</feature>
<feature type="region of interest" description="Disordered" evidence="6">
    <location>
        <begin position="285"/>
        <end position="311"/>
    </location>
</feature>
<dbReference type="PANTHER" id="PTHR34138">
    <property type="entry name" value="CELL SHAPE-DETERMINING PROTEIN MREC"/>
    <property type="match status" value="1"/>
</dbReference>
<evidence type="ECO:0000313" key="10">
    <source>
        <dbReference type="Proteomes" id="UP001165498"/>
    </source>
</evidence>
<feature type="coiled-coil region" evidence="5">
    <location>
        <begin position="70"/>
        <end position="97"/>
    </location>
</feature>
<evidence type="ECO:0000256" key="4">
    <source>
        <dbReference type="ARBA" id="ARBA00032089"/>
    </source>
</evidence>
<dbReference type="PANTHER" id="PTHR34138:SF1">
    <property type="entry name" value="CELL SHAPE-DETERMINING PROTEIN MREC"/>
    <property type="match status" value="1"/>
</dbReference>
<keyword evidence="5" id="KW-0175">Coiled coil</keyword>
<evidence type="ECO:0000256" key="6">
    <source>
        <dbReference type="SAM" id="MobiDB-lite"/>
    </source>
</evidence>
<comment type="similarity">
    <text evidence="1">Belongs to the MreC family.</text>
</comment>
<evidence type="ECO:0000256" key="5">
    <source>
        <dbReference type="SAM" id="Coils"/>
    </source>
</evidence>
<dbReference type="InterPro" id="IPR007221">
    <property type="entry name" value="MreC"/>
</dbReference>
<keyword evidence="3" id="KW-0133">Cell shape</keyword>
<evidence type="ECO:0000256" key="3">
    <source>
        <dbReference type="ARBA" id="ARBA00022960"/>
    </source>
</evidence>
<sequence>MPLARTDTSPLFGSGATSTLRLIVYLAAGVVLMVADYRGHYLARVRQYAAVAVEPVYRAAAMPADAARNLRLAVADRQALTEENQRLREALLLTQARLNRLGAVAEQNTRLKELLEVQHSLGLGVQLAKLIDIVLDPYRQRITLDAGARQGVVTGQAVLDAYGVMGQISEVLPTTSTAVLITDSSHAVPVMVERTGLRTIAYGSGSSDRLNVPNIPVSADIKAGDKLITSGLGGSFPAGFPVGEITSIGAEPSGMFAVAVAKPAAALERSGEVLLLRPLAEPVGPPALRNETGPPAPPAEELQANAAAAAAPATPRAASAAAGSGSGTAAPNAAVPGIAAQSNLQPRSAANTAAAAPPPSTSAGATPAAPAAGPAAATATPAAPPARSVPAATAPAVSPSPAATEPAVPPAATPPPPAAEPPRPVPGAAP</sequence>
<protein>
    <recommendedName>
        <fullName evidence="2">Cell shape-determining protein MreC</fullName>
    </recommendedName>
    <alternativeName>
        <fullName evidence="4">Cell shape protein MreC</fullName>
    </alternativeName>
</protein>
<dbReference type="Pfam" id="PF04085">
    <property type="entry name" value="MreC"/>
    <property type="match status" value="1"/>
</dbReference>
<reference evidence="9" key="1">
    <citation type="submission" date="2022-07" db="EMBL/GenBank/DDBJ databases">
        <title>Tahibacter sp., a new gammaproteobacterium isolated from the silt sample collected at pig farm.</title>
        <authorList>
            <person name="Chen H."/>
        </authorList>
    </citation>
    <scope>NUCLEOTIDE SEQUENCE</scope>
    <source>
        <strain evidence="9">P2K</strain>
    </source>
</reference>
<comment type="caution">
    <text evidence="9">The sequence shown here is derived from an EMBL/GenBank/DDBJ whole genome shotgun (WGS) entry which is preliminary data.</text>
</comment>
<feature type="transmembrane region" description="Helical" evidence="7">
    <location>
        <begin position="20"/>
        <end position="37"/>
    </location>
</feature>
<dbReference type="RefSeq" id="WP_255914927.1">
    <property type="nucleotide sequence ID" value="NZ_JANFQO010000011.1"/>
</dbReference>
<dbReference type="InterPro" id="IPR042177">
    <property type="entry name" value="Cell/Rod_1"/>
</dbReference>
<dbReference type="Gene3D" id="2.40.10.350">
    <property type="entry name" value="Rod shape-determining protein MreC, domain 2"/>
    <property type="match status" value="1"/>
</dbReference>
<dbReference type="NCBIfam" id="TIGR00219">
    <property type="entry name" value="mreC"/>
    <property type="match status" value="1"/>
</dbReference>
<gene>
    <name evidence="9" type="primary">mreC</name>
    <name evidence="9" type="ORF">NM961_13540</name>
</gene>
<dbReference type="EMBL" id="JANFQO010000011">
    <property type="protein sequence ID" value="MCQ4165738.1"/>
    <property type="molecule type" value="Genomic_DNA"/>
</dbReference>
<feature type="compositionally biased region" description="Pro residues" evidence="6">
    <location>
        <begin position="407"/>
        <end position="430"/>
    </location>
</feature>
<evidence type="ECO:0000256" key="7">
    <source>
        <dbReference type="SAM" id="Phobius"/>
    </source>
</evidence>
<keyword evidence="7" id="KW-0812">Transmembrane</keyword>
<keyword evidence="7" id="KW-0472">Membrane</keyword>
<dbReference type="Proteomes" id="UP001165498">
    <property type="component" value="Unassembled WGS sequence"/>
</dbReference>
<accession>A0ABT1QTY7</accession>
<keyword evidence="10" id="KW-1185">Reference proteome</keyword>
<dbReference type="InterPro" id="IPR055342">
    <property type="entry name" value="MreC_beta-barrel_core"/>
</dbReference>
<evidence type="ECO:0000256" key="1">
    <source>
        <dbReference type="ARBA" id="ARBA00009369"/>
    </source>
</evidence>
<evidence type="ECO:0000313" key="9">
    <source>
        <dbReference type="EMBL" id="MCQ4165738.1"/>
    </source>
</evidence>
<dbReference type="InterPro" id="IPR042175">
    <property type="entry name" value="Cell/Rod_MreC_2"/>
</dbReference>
<evidence type="ECO:0000256" key="2">
    <source>
        <dbReference type="ARBA" id="ARBA00013855"/>
    </source>
</evidence>
<keyword evidence="7" id="KW-1133">Transmembrane helix</keyword>
<organism evidence="9 10">
    <name type="scientific">Tahibacter harae</name>
    <dbReference type="NCBI Taxonomy" id="2963937"/>
    <lineage>
        <taxon>Bacteria</taxon>
        <taxon>Pseudomonadati</taxon>
        <taxon>Pseudomonadota</taxon>
        <taxon>Gammaproteobacteria</taxon>
        <taxon>Lysobacterales</taxon>
        <taxon>Rhodanobacteraceae</taxon>
        <taxon>Tahibacter</taxon>
    </lineage>
</organism>
<dbReference type="Gene3D" id="2.40.10.340">
    <property type="entry name" value="Rod shape-determining protein MreC, domain 1"/>
    <property type="match status" value="1"/>
</dbReference>
<feature type="compositionally biased region" description="Low complexity" evidence="6">
    <location>
        <begin position="343"/>
        <end position="406"/>
    </location>
</feature>